<dbReference type="PANTHER" id="PTHR30483">
    <property type="entry name" value="LEUCINE-SPECIFIC-BINDING PROTEIN"/>
    <property type="match status" value="1"/>
</dbReference>
<evidence type="ECO:0000259" key="3">
    <source>
        <dbReference type="Pfam" id="PF13458"/>
    </source>
</evidence>
<dbReference type="PANTHER" id="PTHR30483:SF6">
    <property type="entry name" value="PERIPLASMIC BINDING PROTEIN OF ABC TRANSPORTER FOR NATURAL AMINO ACIDS"/>
    <property type="match status" value="1"/>
</dbReference>
<evidence type="ECO:0000313" key="4">
    <source>
        <dbReference type="EMBL" id="AGA70449.1"/>
    </source>
</evidence>
<dbReference type="SUPFAM" id="SSF53822">
    <property type="entry name" value="Periplasmic binding protein-like I"/>
    <property type="match status" value="1"/>
</dbReference>
<dbReference type="InterPro" id="IPR051010">
    <property type="entry name" value="BCAA_transport"/>
</dbReference>
<dbReference type="HOGENOM" id="CLU_027128_1_2_9"/>
<dbReference type="InterPro" id="IPR028081">
    <property type="entry name" value="Leu-bd"/>
</dbReference>
<keyword evidence="2" id="KW-0732">Signal</keyword>
<protein>
    <submittedName>
        <fullName evidence="4">Amino acid/amide ABC transporter substrate-binding protein, HAAT family</fullName>
    </submittedName>
</protein>
<dbReference type="eggNOG" id="COG0683">
    <property type="taxonomic scope" value="Bacteria"/>
</dbReference>
<gene>
    <name evidence="4" type="ordered locus">Desdi_3044</name>
</gene>
<accession>L0F9E5</accession>
<sequence length="406" mass="44561">MHKKSLIIQMGILFLIILLSLTGTGCGTQSNNAPADKRQASADPIKIGLLVPYTGVFTSNGVDITRGVELYLDEVGWKAGGRDLKLIKEDSEMNGQVSLQKTRRLVESEKVDILTGVVSSTVAYAIRDYVVGNELPFIISNAGARNLTRGDASKYIFRVSFANGQYEYPFAKYMFNELKIRKVVVMAPDYAAGLEKAEGFMISFKEAGGEVIQEIYPKLGTTDYGPYLAQVKDADAVFVHFSAADSIKFVKQYEEYGLQRIQLFSAGDLVDESSLPGQGDSALGIISALHYSAALTNSENQNFVENYTSKYGDGPNMFAEQGYVSAQVIVKALEAIGGDTSDKAKLLEAIRTVQFDAPRGPFKFDQKTQNVIFDTHIRKVEKVNGKLVNTVIKSIPDTSDYWQGNP</sequence>
<dbReference type="STRING" id="871963.Desdi_3044"/>
<dbReference type="CDD" id="cd06360">
    <property type="entry name" value="PBP1_alkylbenzenes-like"/>
    <property type="match status" value="1"/>
</dbReference>
<feature type="domain" description="Leucine-binding protein" evidence="3">
    <location>
        <begin position="44"/>
        <end position="381"/>
    </location>
</feature>
<organism evidence="4 5">
    <name type="scientific">Desulfitobacterium dichloroeliminans (strain LMG P-21439 / DCA1)</name>
    <dbReference type="NCBI Taxonomy" id="871963"/>
    <lineage>
        <taxon>Bacteria</taxon>
        <taxon>Bacillati</taxon>
        <taxon>Bacillota</taxon>
        <taxon>Clostridia</taxon>
        <taxon>Eubacteriales</taxon>
        <taxon>Desulfitobacteriaceae</taxon>
        <taxon>Desulfitobacterium</taxon>
    </lineage>
</organism>
<dbReference type="RefSeq" id="WP_015263410.1">
    <property type="nucleotide sequence ID" value="NC_019903.1"/>
</dbReference>
<dbReference type="OrthoDB" id="9783240at2"/>
<name>L0F9E5_DESDL</name>
<keyword evidence="5" id="KW-1185">Reference proteome</keyword>
<evidence type="ECO:0000256" key="2">
    <source>
        <dbReference type="ARBA" id="ARBA00022729"/>
    </source>
</evidence>
<comment type="similarity">
    <text evidence="1">Belongs to the leucine-binding protein family.</text>
</comment>
<dbReference type="InterPro" id="IPR028082">
    <property type="entry name" value="Peripla_BP_I"/>
</dbReference>
<dbReference type="Proteomes" id="UP000010797">
    <property type="component" value="Chromosome"/>
</dbReference>
<dbReference type="PROSITE" id="PS51257">
    <property type="entry name" value="PROKAR_LIPOPROTEIN"/>
    <property type="match status" value="1"/>
</dbReference>
<dbReference type="Pfam" id="PF13458">
    <property type="entry name" value="Peripla_BP_6"/>
    <property type="match status" value="1"/>
</dbReference>
<evidence type="ECO:0000256" key="1">
    <source>
        <dbReference type="ARBA" id="ARBA00010062"/>
    </source>
</evidence>
<dbReference type="AlphaFoldDB" id="L0F9E5"/>
<dbReference type="EMBL" id="CP003344">
    <property type="protein sequence ID" value="AGA70449.1"/>
    <property type="molecule type" value="Genomic_DNA"/>
</dbReference>
<proteinExistence type="inferred from homology"/>
<reference evidence="5" key="1">
    <citation type="submission" date="2012-02" db="EMBL/GenBank/DDBJ databases">
        <title>Complete sequence of Desulfitobacterium dichloroeliminans LMG P-21439.</title>
        <authorList>
            <person name="Lucas S."/>
            <person name="Han J."/>
            <person name="Lapidus A."/>
            <person name="Cheng J.-F."/>
            <person name="Goodwin L."/>
            <person name="Pitluck S."/>
            <person name="Peters L."/>
            <person name="Ovchinnikova G."/>
            <person name="Teshima H."/>
            <person name="Detter J.C."/>
            <person name="Han C."/>
            <person name="Tapia R."/>
            <person name="Land M."/>
            <person name="Hauser L."/>
            <person name="Kyrpides N."/>
            <person name="Ivanova N."/>
            <person name="Pagani I."/>
            <person name="Kruse T."/>
            <person name="de Vos W.M."/>
            <person name="Boon N."/>
            <person name="Smidt H."/>
            <person name="Woyke T."/>
        </authorList>
    </citation>
    <scope>NUCLEOTIDE SEQUENCE [LARGE SCALE GENOMIC DNA]</scope>
    <source>
        <strain evidence="5">LMG P-21439 / DCA1</strain>
    </source>
</reference>
<dbReference type="KEGG" id="ddl:Desdi_3044"/>
<evidence type="ECO:0000313" key="5">
    <source>
        <dbReference type="Proteomes" id="UP000010797"/>
    </source>
</evidence>
<dbReference type="Gene3D" id="3.40.50.2300">
    <property type="match status" value="2"/>
</dbReference>